<dbReference type="InterPro" id="IPR050624">
    <property type="entry name" value="HTH-type_Tx_Regulator"/>
</dbReference>
<evidence type="ECO:0000256" key="1">
    <source>
        <dbReference type="ARBA" id="ARBA00023125"/>
    </source>
</evidence>
<dbReference type="OrthoDB" id="9789566at2"/>
<feature type="domain" description="HTH tetR-type" evidence="3">
    <location>
        <begin position="2"/>
        <end position="62"/>
    </location>
</feature>
<dbReference type="Pfam" id="PF00440">
    <property type="entry name" value="TetR_N"/>
    <property type="match status" value="1"/>
</dbReference>
<organism evidence="4 5">
    <name type="scientific">Sporobacter termitidis DSM 10068</name>
    <dbReference type="NCBI Taxonomy" id="1123282"/>
    <lineage>
        <taxon>Bacteria</taxon>
        <taxon>Bacillati</taxon>
        <taxon>Bacillota</taxon>
        <taxon>Clostridia</taxon>
        <taxon>Eubacteriales</taxon>
        <taxon>Oscillospiraceae</taxon>
        <taxon>Sporobacter</taxon>
    </lineage>
</organism>
<dbReference type="RefSeq" id="WP_073082840.1">
    <property type="nucleotide sequence ID" value="NZ_FQXV01000020.1"/>
</dbReference>
<dbReference type="PRINTS" id="PR00455">
    <property type="entry name" value="HTHTETR"/>
</dbReference>
<protein>
    <submittedName>
        <fullName evidence="4">Transcriptional regulator, TetR family</fullName>
    </submittedName>
</protein>
<dbReference type="InterPro" id="IPR023772">
    <property type="entry name" value="DNA-bd_HTH_TetR-type_CS"/>
</dbReference>
<dbReference type="SUPFAM" id="SSF46689">
    <property type="entry name" value="Homeodomain-like"/>
    <property type="match status" value="1"/>
</dbReference>
<accession>A0A1M5ZGD5</accession>
<sequence>MEGAELRIIEAAIAAVEEYGFNNVTVRRIAAKADVNIAAINYYFRTKEQLLDKVLELTIDNAFDWKDLAHTESLPPKEQLFAIMDHLTQGAQNFPETTRAHFYEAMVNGNTETRAVREMNRFMETVYQKFVAKGCRMAEKDLRASITQVFMTGLFALGVVPNIYRQFLQADLTEADDRRQFLRHLIDRLIED</sequence>
<feature type="DNA-binding region" description="H-T-H motif" evidence="2">
    <location>
        <begin position="25"/>
        <end position="44"/>
    </location>
</feature>
<dbReference type="Gene3D" id="1.10.357.10">
    <property type="entry name" value="Tetracycline Repressor, domain 2"/>
    <property type="match status" value="1"/>
</dbReference>
<keyword evidence="1 2" id="KW-0238">DNA-binding</keyword>
<evidence type="ECO:0000313" key="4">
    <source>
        <dbReference type="EMBL" id="SHI23326.1"/>
    </source>
</evidence>
<dbReference type="PANTHER" id="PTHR43479:SF11">
    <property type="entry name" value="ACREF_ENVCD OPERON REPRESSOR-RELATED"/>
    <property type="match status" value="1"/>
</dbReference>
<gene>
    <name evidence="4" type="ORF">SAMN02745823_03702</name>
</gene>
<evidence type="ECO:0000313" key="5">
    <source>
        <dbReference type="Proteomes" id="UP000183995"/>
    </source>
</evidence>
<dbReference type="Proteomes" id="UP000183995">
    <property type="component" value="Unassembled WGS sequence"/>
</dbReference>
<dbReference type="EMBL" id="FQXV01000020">
    <property type="protein sequence ID" value="SHI23326.1"/>
    <property type="molecule type" value="Genomic_DNA"/>
</dbReference>
<evidence type="ECO:0000256" key="2">
    <source>
        <dbReference type="PROSITE-ProRule" id="PRU00335"/>
    </source>
</evidence>
<reference evidence="4 5" key="1">
    <citation type="submission" date="2016-11" db="EMBL/GenBank/DDBJ databases">
        <authorList>
            <person name="Jaros S."/>
            <person name="Januszkiewicz K."/>
            <person name="Wedrychowicz H."/>
        </authorList>
    </citation>
    <scope>NUCLEOTIDE SEQUENCE [LARGE SCALE GENOMIC DNA]</scope>
    <source>
        <strain evidence="4 5">DSM 10068</strain>
    </source>
</reference>
<name>A0A1M5ZGD5_9FIRM</name>
<dbReference type="InterPro" id="IPR009057">
    <property type="entry name" value="Homeodomain-like_sf"/>
</dbReference>
<dbReference type="PANTHER" id="PTHR43479">
    <property type="entry name" value="ACREF/ENVCD OPERON REPRESSOR-RELATED"/>
    <property type="match status" value="1"/>
</dbReference>
<dbReference type="PROSITE" id="PS01081">
    <property type="entry name" value="HTH_TETR_1"/>
    <property type="match status" value="1"/>
</dbReference>
<dbReference type="GO" id="GO:0003677">
    <property type="term" value="F:DNA binding"/>
    <property type="evidence" value="ECO:0007669"/>
    <property type="project" value="UniProtKB-UniRule"/>
</dbReference>
<dbReference type="PROSITE" id="PS50977">
    <property type="entry name" value="HTH_TETR_2"/>
    <property type="match status" value="1"/>
</dbReference>
<keyword evidence="5" id="KW-1185">Reference proteome</keyword>
<evidence type="ECO:0000259" key="3">
    <source>
        <dbReference type="PROSITE" id="PS50977"/>
    </source>
</evidence>
<dbReference type="AlphaFoldDB" id="A0A1M5ZGD5"/>
<proteinExistence type="predicted"/>
<dbReference type="InterPro" id="IPR001647">
    <property type="entry name" value="HTH_TetR"/>
</dbReference>